<dbReference type="Gene3D" id="3.10.20.30">
    <property type="match status" value="1"/>
</dbReference>
<dbReference type="PROSITE" id="PS51085">
    <property type="entry name" value="2FE2S_FER_2"/>
    <property type="match status" value="1"/>
</dbReference>
<accession>A0A2W4J157</accession>
<keyword evidence="5" id="KW-0411">Iron-sulfur</keyword>
<proteinExistence type="inferred from homology"/>
<comment type="cofactor">
    <cofactor evidence="6">
        <name>[2Fe-2S] cluster</name>
        <dbReference type="ChEBI" id="CHEBI:190135"/>
    </cofactor>
</comment>
<evidence type="ECO:0000313" key="8">
    <source>
        <dbReference type="EMBL" id="MFO7192413.1"/>
    </source>
</evidence>
<dbReference type="InterPro" id="IPR012675">
    <property type="entry name" value="Beta-grasp_dom_sf"/>
</dbReference>
<keyword evidence="4" id="KW-0408">Iron</keyword>
<dbReference type="PRINTS" id="PR00355">
    <property type="entry name" value="ADRENODOXIN"/>
</dbReference>
<keyword evidence="2" id="KW-0001">2Fe-2S</keyword>
<dbReference type="AlphaFoldDB" id="A0A2W4J157"/>
<organism evidence="9">
    <name type="scientific">Thermocrispum agreste</name>
    <dbReference type="NCBI Taxonomy" id="37925"/>
    <lineage>
        <taxon>Bacteria</taxon>
        <taxon>Bacillati</taxon>
        <taxon>Actinomycetota</taxon>
        <taxon>Actinomycetes</taxon>
        <taxon>Pseudonocardiales</taxon>
        <taxon>Pseudonocardiaceae</taxon>
        <taxon>Thermocrispum</taxon>
    </lineage>
</organism>
<dbReference type="Proteomes" id="UP000249324">
    <property type="component" value="Unassembled WGS sequence"/>
</dbReference>
<dbReference type="CDD" id="cd00207">
    <property type="entry name" value="fer2"/>
    <property type="match status" value="1"/>
</dbReference>
<dbReference type="InterPro" id="IPR001041">
    <property type="entry name" value="2Fe-2S_ferredoxin-type"/>
</dbReference>
<dbReference type="InterPro" id="IPR036010">
    <property type="entry name" value="2Fe-2S_ferredoxin-like_sf"/>
</dbReference>
<evidence type="ECO:0000256" key="6">
    <source>
        <dbReference type="ARBA" id="ARBA00034078"/>
    </source>
</evidence>
<evidence type="ECO:0000256" key="5">
    <source>
        <dbReference type="ARBA" id="ARBA00023014"/>
    </source>
</evidence>
<dbReference type="PANTHER" id="PTHR23426">
    <property type="entry name" value="FERREDOXIN/ADRENODOXIN"/>
    <property type="match status" value="1"/>
</dbReference>
<reference evidence="8" key="4">
    <citation type="submission" date="2023-08" db="EMBL/GenBank/DDBJ databases">
        <authorList>
            <person name="Guima S.E.S."/>
            <person name="Martins L.F."/>
            <person name="Silva A.M."/>
            <person name="Setubal J.C."/>
        </authorList>
    </citation>
    <scope>NUCLEOTIDE SEQUENCE</scope>
    <source>
        <strain evidence="8">ZC4RG45</strain>
    </source>
</reference>
<dbReference type="InterPro" id="IPR018298">
    <property type="entry name" value="Adrenodoxin_Fe-S_BS"/>
</dbReference>
<dbReference type="GO" id="GO:0009055">
    <property type="term" value="F:electron transfer activity"/>
    <property type="evidence" value="ECO:0007669"/>
    <property type="project" value="TreeGrafter"/>
</dbReference>
<dbReference type="PROSITE" id="PS00814">
    <property type="entry name" value="ADX"/>
    <property type="match status" value="1"/>
</dbReference>
<evidence type="ECO:0000313" key="9">
    <source>
        <dbReference type="EMBL" id="PZM93060.1"/>
    </source>
</evidence>
<reference evidence="9" key="2">
    <citation type="submission" date="2018-05" db="EMBL/GenBank/DDBJ databases">
        <authorList>
            <person name="Lanie J.A."/>
            <person name="Ng W.-L."/>
            <person name="Kazmierczak K.M."/>
            <person name="Andrzejewski T.M."/>
            <person name="Davidsen T.M."/>
            <person name="Wayne K.J."/>
            <person name="Tettelin H."/>
            <person name="Glass J.I."/>
            <person name="Rusch D."/>
            <person name="Podicherti R."/>
            <person name="Tsui H.-C.T."/>
            <person name="Winkler M.E."/>
        </authorList>
    </citation>
    <scope>NUCLEOTIDE SEQUENCE</scope>
    <source>
        <strain evidence="9">ZC4RG45</strain>
    </source>
</reference>
<feature type="domain" description="2Fe-2S ferredoxin-type" evidence="7">
    <location>
        <begin position="2"/>
        <end position="105"/>
    </location>
</feature>
<comment type="caution">
    <text evidence="9">The sequence shown here is derived from an EMBL/GenBank/DDBJ whole genome shotgun (WGS) entry which is preliminary data.</text>
</comment>
<dbReference type="InterPro" id="IPR001055">
    <property type="entry name" value="Adrenodoxin-like"/>
</dbReference>
<dbReference type="SUPFAM" id="SSF54292">
    <property type="entry name" value="2Fe-2S ferredoxin-like"/>
    <property type="match status" value="1"/>
</dbReference>
<dbReference type="GO" id="GO:0140647">
    <property type="term" value="P:P450-containing electron transport chain"/>
    <property type="evidence" value="ECO:0007669"/>
    <property type="project" value="InterPro"/>
</dbReference>
<evidence type="ECO:0000256" key="2">
    <source>
        <dbReference type="ARBA" id="ARBA00022714"/>
    </source>
</evidence>
<dbReference type="GO" id="GO:0046872">
    <property type="term" value="F:metal ion binding"/>
    <property type="evidence" value="ECO:0007669"/>
    <property type="project" value="UniProtKB-KW"/>
</dbReference>
<evidence type="ECO:0000256" key="4">
    <source>
        <dbReference type="ARBA" id="ARBA00023004"/>
    </source>
</evidence>
<reference evidence="8 10" key="3">
    <citation type="journal article" date="2021" name="BMC Genomics">
        <title>Genome-resolved metagenome and metatranscriptome analyses of thermophilic composting reveal key bacterial players and their metabolic interactions.</title>
        <authorList>
            <person name="Braga L.P.P."/>
            <person name="Pereira R.V."/>
            <person name="Martins L.F."/>
            <person name="Moura L.M.S."/>
            <person name="Sanchez F.B."/>
            <person name="Patane J.S.L."/>
            <person name="da Silva A.M."/>
            <person name="Setubal J.C."/>
        </authorList>
    </citation>
    <scope>NUCLEOTIDE SEQUENCE [LARGE SCALE GENOMIC DNA]</scope>
    <source>
        <strain evidence="8">ZC4RG45</strain>
    </source>
</reference>
<evidence type="ECO:0000256" key="3">
    <source>
        <dbReference type="ARBA" id="ARBA00022723"/>
    </source>
</evidence>
<evidence type="ECO:0000256" key="1">
    <source>
        <dbReference type="ARBA" id="ARBA00010914"/>
    </source>
</evidence>
<comment type="similarity">
    <text evidence="1">Belongs to the adrenodoxin/putidaredoxin family.</text>
</comment>
<keyword evidence="3" id="KW-0479">Metal-binding</keyword>
<gene>
    <name evidence="8" type="ORF">DIU77_009245</name>
    <name evidence="9" type="ORF">DIU77_15470</name>
</gene>
<name>A0A2W4J157_9PSEU</name>
<dbReference type="Pfam" id="PF00111">
    <property type="entry name" value="Fer2"/>
    <property type="match status" value="1"/>
</dbReference>
<dbReference type="GO" id="GO:0051537">
    <property type="term" value="F:2 iron, 2 sulfur cluster binding"/>
    <property type="evidence" value="ECO:0007669"/>
    <property type="project" value="UniProtKB-KW"/>
</dbReference>
<dbReference type="EMBL" id="QGUI01000670">
    <property type="protein sequence ID" value="PZM93060.1"/>
    <property type="molecule type" value="Genomic_DNA"/>
</dbReference>
<reference evidence="8" key="1">
    <citation type="submission" date="2018-05" db="EMBL/GenBank/DDBJ databases">
        <authorList>
            <person name="Moura L."/>
            <person name="Setubal J.C."/>
        </authorList>
    </citation>
    <scope>NUCLEOTIDE SEQUENCE</scope>
    <source>
        <strain evidence="8">ZC4RG45</strain>
    </source>
</reference>
<dbReference type="GO" id="GO:0005829">
    <property type="term" value="C:cytosol"/>
    <property type="evidence" value="ECO:0007669"/>
    <property type="project" value="TreeGrafter"/>
</dbReference>
<sequence>MAKVTYRQPDGNVHVLDVEPGTSLMRAAVAAGLPGIVAECGGQLMCATCHVHVVDGGEGLPEMSDDERDMLELAAAPVDERSRLSCQLVVGENTPDVVVEIPERQL</sequence>
<evidence type="ECO:0000313" key="10">
    <source>
        <dbReference type="Proteomes" id="UP000249324"/>
    </source>
</evidence>
<dbReference type="PANTHER" id="PTHR23426:SF65">
    <property type="entry name" value="FERREDOXIN-2, MITOCHONDRIAL"/>
    <property type="match status" value="1"/>
</dbReference>
<dbReference type="EMBL" id="QGUI02000096">
    <property type="protein sequence ID" value="MFO7192413.1"/>
    <property type="molecule type" value="Genomic_DNA"/>
</dbReference>
<evidence type="ECO:0000259" key="7">
    <source>
        <dbReference type="PROSITE" id="PS51085"/>
    </source>
</evidence>
<protein>
    <submittedName>
        <fullName evidence="8">2Fe-2S iron-sulfur cluster-binding protein</fullName>
    </submittedName>
    <submittedName>
        <fullName evidence="9">Ferredoxin</fullName>
    </submittedName>
</protein>